<reference evidence="1" key="1">
    <citation type="journal article" date="2015" name="Genome Announc.">
        <title>Draft Genome Sequence of Thiostrepton-Producing Streptomyces azureus ATCC 14921.</title>
        <authorList>
            <person name="Sakihara K."/>
            <person name="Maeda J."/>
            <person name="Tashiro K."/>
            <person name="Fujino Y."/>
            <person name="Kuhara S."/>
            <person name="Ohshima T."/>
            <person name="Ogata S."/>
            <person name="Doi K."/>
        </authorList>
    </citation>
    <scope>NUCLEOTIDE SEQUENCE [LARGE SCALE GENOMIC DNA]</scope>
    <source>
        <strain evidence="1">ATCC14921</strain>
    </source>
</reference>
<evidence type="ECO:0000313" key="2">
    <source>
        <dbReference type="Proteomes" id="UP000053859"/>
    </source>
</evidence>
<organism evidence="1 2">
    <name type="scientific">Streptomyces azureus</name>
    <dbReference type="NCBI Taxonomy" id="146537"/>
    <lineage>
        <taxon>Bacteria</taxon>
        <taxon>Bacillati</taxon>
        <taxon>Actinomycetota</taxon>
        <taxon>Actinomycetes</taxon>
        <taxon>Kitasatosporales</taxon>
        <taxon>Streptomycetaceae</taxon>
        <taxon>Streptomyces</taxon>
    </lineage>
</organism>
<dbReference type="AlphaFoldDB" id="A0A0K8PWJ5"/>
<dbReference type="EMBL" id="DF968417">
    <property type="protein sequence ID" value="GAP52310.1"/>
    <property type="molecule type" value="Genomic_DNA"/>
</dbReference>
<evidence type="ECO:0000313" key="1">
    <source>
        <dbReference type="EMBL" id="GAP52310.1"/>
    </source>
</evidence>
<protein>
    <submittedName>
        <fullName evidence="1">ABC transporter related</fullName>
    </submittedName>
</protein>
<keyword evidence="2" id="KW-1185">Reference proteome</keyword>
<name>A0A0K8PWJ5_STRAJ</name>
<accession>A0A0K8PWJ5</accession>
<dbReference type="Proteomes" id="UP000053859">
    <property type="component" value="Unassembled WGS sequence"/>
</dbReference>
<gene>
    <name evidence="1" type="ORF">SAZU_7185</name>
</gene>
<proteinExistence type="predicted"/>
<sequence>MVSWRFARGRPASFRLTSVRCTVDSGRPKTFVNSPTVTGWWWATAFMTRSDLVTLFISIGAPSVFVRRSQPPDSQPDS</sequence>